<sequence>MVNIPFKKDDQQIKCLAHIINLSCQAALNVLKECKLENHPVVLEQRDSDTSSDEEDIRSNAAQTESSNKTMSIYKR</sequence>
<feature type="non-terminal residue" evidence="2">
    <location>
        <position position="1"/>
    </location>
</feature>
<comment type="caution">
    <text evidence="2">The sequence shown here is derived from an EMBL/GenBank/DDBJ whole genome shotgun (WGS) entry which is preliminary data.</text>
</comment>
<proteinExistence type="predicted"/>
<accession>A0A8J2PL91</accession>
<reference evidence="2" key="1">
    <citation type="submission" date="2021-06" db="EMBL/GenBank/DDBJ databases">
        <authorList>
            <person name="Hodson N. C."/>
            <person name="Mongue J. A."/>
            <person name="Jaron S. K."/>
        </authorList>
    </citation>
    <scope>NUCLEOTIDE SEQUENCE</scope>
</reference>
<evidence type="ECO:0000313" key="3">
    <source>
        <dbReference type="Proteomes" id="UP000708208"/>
    </source>
</evidence>
<evidence type="ECO:0000256" key="1">
    <source>
        <dbReference type="SAM" id="MobiDB-lite"/>
    </source>
</evidence>
<feature type="compositionally biased region" description="Polar residues" evidence="1">
    <location>
        <begin position="60"/>
        <end position="76"/>
    </location>
</feature>
<dbReference type="AlphaFoldDB" id="A0A8J2PL91"/>
<name>A0A8J2PL91_9HEXA</name>
<evidence type="ECO:0000313" key="2">
    <source>
        <dbReference type="EMBL" id="CAG7817964.1"/>
    </source>
</evidence>
<gene>
    <name evidence="2" type="ORF">AFUS01_LOCUS28500</name>
</gene>
<organism evidence="2 3">
    <name type="scientific">Allacma fusca</name>
    <dbReference type="NCBI Taxonomy" id="39272"/>
    <lineage>
        <taxon>Eukaryota</taxon>
        <taxon>Metazoa</taxon>
        <taxon>Ecdysozoa</taxon>
        <taxon>Arthropoda</taxon>
        <taxon>Hexapoda</taxon>
        <taxon>Collembola</taxon>
        <taxon>Symphypleona</taxon>
        <taxon>Sminthuridae</taxon>
        <taxon>Allacma</taxon>
    </lineage>
</organism>
<keyword evidence="3" id="KW-1185">Reference proteome</keyword>
<protein>
    <submittedName>
        <fullName evidence="2">Uncharacterized protein</fullName>
    </submittedName>
</protein>
<dbReference type="Proteomes" id="UP000708208">
    <property type="component" value="Unassembled WGS sequence"/>
</dbReference>
<dbReference type="EMBL" id="CAJVCH010408015">
    <property type="protein sequence ID" value="CAG7817964.1"/>
    <property type="molecule type" value="Genomic_DNA"/>
</dbReference>
<feature type="region of interest" description="Disordered" evidence="1">
    <location>
        <begin position="45"/>
        <end position="76"/>
    </location>
</feature>